<evidence type="ECO:0000256" key="4">
    <source>
        <dbReference type="SAM" id="Phobius"/>
    </source>
</evidence>
<dbReference type="Proteomes" id="UP001292094">
    <property type="component" value="Unassembled WGS sequence"/>
</dbReference>
<dbReference type="GO" id="GO:0031012">
    <property type="term" value="C:extracellular matrix"/>
    <property type="evidence" value="ECO:0007669"/>
    <property type="project" value="TreeGrafter"/>
</dbReference>
<evidence type="ECO:0008006" key="7">
    <source>
        <dbReference type="Google" id="ProtNLM"/>
    </source>
</evidence>
<evidence type="ECO:0000256" key="2">
    <source>
        <dbReference type="PROSITE-ProRule" id="PRU00497"/>
    </source>
</evidence>
<comment type="caution">
    <text evidence="5">The sequence shown here is derived from an EMBL/GenBank/DDBJ whole genome shotgun (WGS) entry which is preliminary data.</text>
</comment>
<dbReference type="InterPro" id="IPR051217">
    <property type="entry name" value="Insect_Cuticle_Struc_Prot"/>
</dbReference>
<dbReference type="Pfam" id="PF00379">
    <property type="entry name" value="Chitin_bind_4"/>
    <property type="match status" value="1"/>
</dbReference>
<keyword evidence="4" id="KW-0472">Membrane</keyword>
<keyword evidence="4" id="KW-1133">Transmembrane helix</keyword>
<organism evidence="5 6">
    <name type="scientific">Petrolisthes manimaculis</name>
    <dbReference type="NCBI Taxonomy" id="1843537"/>
    <lineage>
        <taxon>Eukaryota</taxon>
        <taxon>Metazoa</taxon>
        <taxon>Ecdysozoa</taxon>
        <taxon>Arthropoda</taxon>
        <taxon>Crustacea</taxon>
        <taxon>Multicrustacea</taxon>
        <taxon>Malacostraca</taxon>
        <taxon>Eumalacostraca</taxon>
        <taxon>Eucarida</taxon>
        <taxon>Decapoda</taxon>
        <taxon>Pleocyemata</taxon>
        <taxon>Anomura</taxon>
        <taxon>Galatheoidea</taxon>
        <taxon>Porcellanidae</taxon>
        <taxon>Petrolisthes</taxon>
    </lineage>
</organism>
<dbReference type="AlphaFoldDB" id="A0AAE1UNK3"/>
<keyword evidence="6" id="KW-1185">Reference proteome</keyword>
<dbReference type="EMBL" id="JAWZYT010000293">
    <property type="protein sequence ID" value="KAK4325235.1"/>
    <property type="molecule type" value="Genomic_DNA"/>
</dbReference>
<protein>
    <recommendedName>
        <fullName evidence="7">Pro-resilin</fullName>
    </recommendedName>
</protein>
<dbReference type="PROSITE" id="PS51155">
    <property type="entry name" value="CHIT_BIND_RR_2"/>
    <property type="match status" value="1"/>
</dbReference>
<feature type="transmembrane region" description="Helical" evidence="4">
    <location>
        <begin position="25"/>
        <end position="44"/>
    </location>
</feature>
<dbReference type="InterPro" id="IPR000618">
    <property type="entry name" value="Insect_cuticle"/>
</dbReference>
<keyword evidence="1 2" id="KW-0193">Cuticle</keyword>
<accession>A0AAE1UNK3</accession>
<keyword evidence="4" id="KW-0812">Transmembrane</keyword>
<dbReference type="GO" id="GO:0042302">
    <property type="term" value="F:structural constituent of cuticle"/>
    <property type="evidence" value="ECO:0007669"/>
    <property type="project" value="UniProtKB-UniRule"/>
</dbReference>
<gene>
    <name evidence="5" type="ORF">Pmani_004194</name>
</gene>
<evidence type="ECO:0000313" key="6">
    <source>
        <dbReference type="Proteomes" id="UP001292094"/>
    </source>
</evidence>
<feature type="region of interest" description="Disordered" evidence="3">
    <location>
        <begin position="131"/>
        <end position="155"/>
    </location>
</feature>
<proteinExistence type="predicted"/>
<evidence type="ECO:0000256" key="1">
    <source>
        <dbReference type="ARBA" id="ARBA00022460"/>
    </source>
</evidence>
<reference evidence="5" key="1">
    <citation type="submission" date="2023-11" db="EMBL/GenBank/DDBJ databases">
        <title>Genome assemblies of two species of porcelain crab, Petrolisthes cinctipes and Petrolisthes manimaculis (Anomura: Porcellanidae).</title>
        <authorList>
            <person name="Angst P."/>
        </authorList>
    </citation>
    <scope>NUCLEOTIDE SEQUENCE</scope>
    <source>
        <strain evidence="5">PB745_02</strain>
        <tissue evidence="5">Gill</tissue>
    </source>
</reference>
<evidence type="ECO:0000313" key="5">
    <source>
        <dbReference type="EMBL" id="KAK4325235.1"/>
    </source>
</evidence>
<dbReference type="PANTHER" id="PTHR12236:SF79">
    <property type="entry name" value="CUTICULAR PROTEIN 50CB-RELATED"/>
    <property type="match status" value="1"/>
</dbReference>
<dbReference type="PANTHER" id="PTHR12236">
    <property type="entry name" value="STRUCTURAL CONTITUENT OF CUTICLE"/>
    <property type="match status" value="1"/>
</dbReference>
<dbReference type="GO" id="GO:0005615">
    <property type="term" value="C:extracellular space"/>
    <property type="evidence" value="ECO:0007669"/>
    <property type="project" value="TreeGrafter"/>
</dbReference>
<feature type="region of interest" description="Disordered" evidence="3">
    <location>
        <begin position="47"/>
        <end position="73"/>
    </location>
</feature>
<sequence length="155" mass="17450">MAGQRLYNGEENISCHQTRSTSPNITMLCKIVFVALVVVAAVGADRPSSYRPPRPSYRPPTYRTQDPVGPAEYDFNWAVNDHEGNDFGHNEAGNGYNTEGSYYVQLPDGRLQKVTYTVNDDSGYLAQVEYQGEAQYPQQSYKPAPSYQRPRPSYQ</sequence>
<evidence type="ECO:0000256" key="3">
    <source>
        <dbReference type="SAM" id="MobiDB-lite"/>
    </source>
</evidence>
<name>A0AAE1UNK3_9EUCA</name>